<dbReference type="Pfam" id="PF09937">
    <property type="entry name" value="DUF2169"/>
    <property type="match status" value="1"/>
</dbReference>
<evidence type="ECO:0000313" key="3">
    <source>
        <dbReference type="Proteomes" id="UP000075502"/>
    </source>
</evidence>
<organism evidence="2 3">
    <name type="scientific">Sorangium cellulosum</name>
    <name type="common">Polyangium cellulosum</name>
    <dbReference type="NCBI Taxonomy" id="56"/>
    <lineage>
        <taxon>Bacteria</taxon>
        <taxon>Pseudomonadati</taxon>
        <taxon>Myxococcota</taxon>
        <taxon>Polyangia</taxon>
        <taxon>Polyangiales</taxon>
        <taxon>Polyangiaceae</taxon>
        <taxon>Sorangium</taxon>
    </lineage>
</organism>
<gene>
    <name evidence="2" type="ORF">BE21_30600</name>
</gene>
<dbReference type="InterPro" id="IPR018683">
    <property type="entry name" value="DUF2169"/>
</dbReference>
<protein>
    <recommendedName>
        <fullName evidence="1">DUF2169 domain-containing protein</fullName>
    </recommendedName>
</protein>
<proteinExistence type="predicted"/>
<dbReference type="EMBL" id="JEME01001421">
    <property type="protein sequence ID" value="KYG07214.1"/>
    <property type="molecule type" value="Genomic_DNA"/>
</dbReference>
<accession>A0A150TRC9</accession>
<evidence type="ECO:0000259" key="1">
    <source>
        <dbReference type="Pfam" id="PF09937"/>
    </source>
</evidence>
<comment type="caution">
    <text evidence="2">The sequence shown here is derived from an EMBL/GenBank/DDBJ whole genome shotgun (WGS) entry which is preliminary data.</text>
</comment>
<dbReference type="AlphaFoldDB" id="A0A150TRC9"/>
<name>A0A150TRC9_SORCE</name>
<feature type="domain" description="DUF2169" evidence="1">
    <location>
        <begin position="21"/>
        <end position="314"/>
    </location>
</feature>
<reference evidence="2 3" key="1">
    <citation type="submission" date="2014-02" db="EMBL/GenBank/DDBJ databases">
        <title>The small core and large imbalanced accessory genome model reveals a collaborative survival strategy of Sorangium cellulosum strains in nature.</title>
        <authorList>
            <person name="Han K."/>
            <person name="Peng R."/>
            <person name="Blom J."/>
            <person name="Li Y.-Z."/>
        </authorList>
    </citation>
    <scope>NUCLEOTIDE SEQUENCE [LARGE SCALE GENOMIC DNA]</scope>
    <source>
        <strain evidence="2 3">So0007-03</strain>
    </source>
</reference>
<dbReference type="Proteomes" id="UP000075502">
    <property type="component" value="Unassembled WGS sequence"/>
</dbReference>
<sequence length="341" mass="36965">MPALDNLTPLAAADFPSLTRDGVECLVVVAAGSFVLPAPGRPAAGPLRLCDEQPAPRAADAYWGEPGASSLRYESEAAYTRPMTDVLLHGHAWTAGGRRATTASVAVRVGRVEKRALVFGARVWQRGRAGLSPSSPEPFRSMPLRYEQSFGGAAAGAYDARNPVGMGLYANEREAQGRPLPFIEDPDALIEGWSDRPPPCGFGPVARSWQPRLGLAGTYDAAWVERRAPLWPADFDERFFQAAPRRLAASPHLRGGEPVLLDGVSPEGPIAFSLPVCRVVAKCALGRRRVERRLMTLDAVYLEPDERRVSLVYRATFAAHGELAGHEVTTVRLLEPWENAP</sequence>
<evidence type="ECO:0000313" key="2">
    <source>
        <dbReference type="EMBL" id="KYG07214.1"/>
    </source>
</evidence>